<dbReference type="OMA" id="INTQIFH"/>
<feature type="coiled-coil region" evidence="1">
    <location>
        <begin position="41"/>
        <end position="117"/>
    </location>
</feature>
<accession>A0A1C7LYN0</accession>
<dbReference type="AlphaFoldDB" id="A0A1C7LYN0"/>
<proteinExistence type="predicted"/>
<keyword evidence="3" id="KW-1185">Reference proteome</keyword>
<reference evidence="2 3" key="1">
    <citation type="submission" date="2016-03" db="EMBL/GenBank/DDBJ databases">
        <title>Whole genome sequencing of Grifola frondosa 9006-11.</title>
        <authorList>
            <person name="Min B."/>
            <person name="Park H."/>
            <person name="Kim J.-G."/>
            <person name="Cho H."/>
            <person name="Oh Y.-L."/>
            <person name="Kong W.-S."/>
            <person name="Choi I.-G."/>
        </authorList>
    </citation>
    <scope>NUCLEOTIDE SEQUENCE [LARGE SCALE GENOMIC DNA]</scope>
    <source>
        <strain evidence="2 3">9006-11</strain>
    </source>
</reference>
<gene>
    <name evidence="2" type="ORF">A0H81_10515</name>
</gene>
<dbReference type="Proteomes" id="UP000092993">
    <property type="component" value="Unassembled WGS sequence"/>
</dbReference>
<evidence type="ECO:0000313" key="3">
    <source>
        <dbReference type="Proteomes" id="UP000092993"/>
    </source>
</evidence>
<protein>
    <submittedName>
        <fullName evidence="2">Uncharacterized protein</fullName>
    </submittedName>
</protein>
<dbReference type="STRING" id="5627.A0A1C7LYN0"/>
<organism evidence="2 3">
    <name type="scientific">Grifola frondosa</name>
    <name type="common">Maitake</name>
    <name type="synonym">Polyporus frondosus</name>
    <dbReference type="NCBI Taxonomy" id="5627"/>
    <lineage>
        <taxon>Eukaryota</taxon>
        <taxon>Fungi</taxon>
        <taxon>Dikarya</taxon>
        <taxon>Basidiomycota</taxon>
        <taxon>Agaricomycotina</taxon>
        <taxon>Agaricomycetes</taxon>
        <taxon>Polyporales</taxon>
        <taxon>Grifolaceae</taxon>
        <taxon>Grifola</taxon>
    </lineage>
</organism>
<evidence type="ECO:0000313" key="2">
    <source>
        <dbReference type="EMBL" id="OBZ69558.1"/>
    </source>
</evidence>
<comment type="caution">
    <text evidence="2">The sequence shown here is derived from an EMBL/GenBank/DDBJ whole genome shotgun (WGS) entry which is preliminary data.</text>
</comment>
<evidence type="ECO:0000256" key="1">
    <source>
        <dbReference type="SAM" id="Coils"/>
    </source>
</evidence>
<sequence>MPLPSLIKFVVNCTMDAVLGPGATDPPLPTPEVEVAHREQIESLTKGLASANQQRDLLKEKYDAARQRHRTTEQRLGAMEREQQEMSLVLEKREGELRNVGRELQLAQQGMERMREAERRQLNVIAEERRKTELFRSERDDAVALLNTRTAELRAAQVFLMKTDGFSDADVRRMVENINAEIFQTAALISDDFAADSKVISHSFVTQNAYERVSPNMKPMVDALRSSSDPDLLLQISLQGCMSLFAKELMDCWMLASSRDGSLLKGVHNQMVDEETQAVSGRWRSLTRQHIKHHFDRDVNTAAAITPSLIPRITDILLLAGASVGDCDKVTQVFGARLENVTSLILAFRKVIGEDIISCEYEPILGPSGSQFNAEIMEDTFSGGPGLLPGNEPRGILCTTELGLRRWQRVEGRGGKGEWERSTLLKSKVATDGLLEELEHDAKKQTRAR</sequence>
<name>A0A1C7LYN0_GRIFR</name>
<dbReference type="EMBL" id="LUGG01000015">
    <property type="protein sequence ID" value="OBZ69558.1"/>
    <property type="molecule type" value="Genomic_DNA"/>
</dbReference>
<keyword evidence="1" id="KW-0175">Coiled coil</keyword>
<dbReference type="OrthoDB" id="3147752at2759"/>